<sequence>VGYHVNSFEHLRRDHRANQAVEHLSAVFNVTNCFFFLELRGLH</sequence>
<feature type="non-terminal residue" evidence="1">
    <location>
        <position position="1"/>
    </location>
</feature>
<reference evidence="2" key="1">
    <citation type="journal article" date="2015" name="Nat. Genet.">
        <title>The genome and transcriptome of the zoonotic hookworm Ancylostoma ceylanicum identify infection-specific gene families.</title>
        <authorList>
            <person name="Schwarz E.M."/>
            <person name="Hu Y."/>
            <person name="Antoshechkin I."/>
            <person name="Miller M.M."/>
            <person name="Sternberg P.W."/>
            <person name="Aroian R.V."/>
        </authorList>
    </citation>
    <scope>NUCLEOTIDE SEQUENCE</scope>
    <source>
        <strain evidence="2">HY135</strain>
    </source>
</reference>
<organism evidence="1 2">
    <name type="scientific">Ancylostoma ceylanicum</name>
    <dbReference type="NCBI Taxonomy" id="53326"/>
    <lineage>
        <taxon>Eukaryota</taxon>
        <taxon>Metazoa</taxon>
        <taxon>Ecdysozoa</taxon>
        <taxon>Nematoda</taxon>
        <taxon>Chromadorea</taxon>
        <taxon>Rhabditida</taxon>
        <taxon>Rhabditina</taxon>
        <taxon>Rhabditomorpha</taxon>
        <taxon>Strongyloidea</taxon>
        <taxon>Ancylostomatidae</taxon>
        <taxon>Ancylostomatinae</taxon>
        <taxon>Ancylostoma</taxon>
    </lineage>
</organism>
<name>A0A016SPC7_9BILA</name>
<comment type="caution">
    <text evidence="1">The sequence shown here is derived from an EMBL/GenBank/DDBJ whole genome shotgun (WGS) entry which is preliminary data.</text>
</comment>
<evidence type="ECO:0000313" key="1">
    <source>
        <dbReference type="EMBL" id="EYB92207.1"/>
    </source>
</evidence>
<dbReference type="EMBL" id="JARK01001532">
    <property type="protein sequence ID" value="EYB92207.1"/>
    <property type="molecule type" value="Genomic_DNA"/>
</dbReference>
<dbReference type="AlphaFoldDB" id="A0A016SPC7"/>
<evidence type="ECO:0000313" key="2">
    <source>
        <dbReference type="Proteomes" id="UP000024635"/>
    </source>
</evidence>
<keyword evidence="2" id="KW-1185">Reference proteome</keyword>
<protein>
    <submittedName>
        <fullName evidence="1">Uncharacterized protein</fullName>
    </submittedName>
</protein>
<dbReference type="Proteomes" id="UP000024635">
    <property type="component" value="Unassembled WGS sequence"/>
</dbReference>
<gene>
    <name evidence="1" type="primary">Acey_s0196.g1511</name>
    <name evidence="1" type="ORF">Y032_0196g1511</name>
</gene>
<proteinExistence type="predicted"/>
<accession>A0A016SPC7</accession>